<comment type="caution">
    <text evidence="3">The sequence shown here is derived from an EMBL/GenBank/DDBJ whole genome shotgun (WGS) entry which is preliminary data.</text>
</comment>
<evidence type="ECO:0000256" key="1">
    <source>
        <dbReference type="SAM" id="Phobius"/>
    </source>
</evidence>
<sequence>MNKTDIINNKTNLLIITIVCALICSIHLNIIRHYTRIAAYTTLTVSDDNFRAMQVECDLQDIINKAEQMNVNPAELFIVLCCMNECHITDNAVKRLTVSDFDKVKTIFCKENAAEFKLLKQTATGILYDMEYFPVPHSSKTEQWVNYVNSWNYERTYKGNRTHEGTDICADINKDGLYPVVSVCDGTVTNVGWLELGGYRIGITSANKIYYYYAHLDSYAKAYKAGDIIHKGELLGYMGSTGYSKVEGTSGKFQTHLHFGMYITDNSGNEVSINPYWILKSNQNKTLIYGY</sequence>
<dbReference type="InterPro" id="IPR011055">
    <property type="entry name" value="Dup_hybrid_motif"/>
</dbReference>
<proteinExistence type="predicted"/>
<reference evidence="3 4" key="1">
    <citation type="submission" date="2024-03" db="EMBL/GenBank/DDBJ databases">
        <title>Human intestinal bacterial collection.</title>
        <authorList>
            <person name="Pauvert C."/>
            <person name="Hitch T.C.A."/>
            <person name="Clavel T."/>
        </authorList>
    </citation>
    <scope>NUCLEOTIDE SEQUENCE [LARGE SCALE GENOMIC DNA]</scope>
    <source>
        <strain evidence="3 4">CLA-AA-H255</strain>
    </source>
</reference>
<evidence type="ECO:0000259" key="2">
    <source>
        <dbReference type="Pfam" id="PF01551"/>
    </source>
</evidence>
<dbReference type="GO" id="GO:0016787">
    <property type="term" value="F:hydrolase activity"/>
    <property type="evidence" value="ECO:0007669"/>
    <property type="project" value="UniProtKB-KW"/>
</dbReference>
<dbReference type="PANTHER" id="PTHR21666:SF270">
    <property type="entry name" value="MUREIN HYDROLASE ACTIVATOR ENVC"/>
    <property type="match status" value="1"/>
</dbReference>
<protein>
    <submittedName>
        <fullName evidence="3">M23 family metallopeptidase</fullName>
        <ecNumber evidence="3">3.4.-.-</ecNumber>
    </submittedName>
</protein>
<dbReference type="EC" id="3.4.-.-" evidence="3"/>
<keyword evidence="1" id="KW-1133">Transmembrane helix</keyword>
<keyword evidence="1" id="KW-0472">Membrane</keyword>
<accession>A0ABV1BS74</accession>
<gene>
    <name evidence="3" type="ORF">WMO14_01765</name>
</gene>
<keyword evidence="4" id="KW-1185">Reference proteome</keyword>
<dbReference type="RefSeq" id="WP_349153165.1">
    <property type="nucleotide sequence ID" value="NZ_DAWDOP010000001.1"/>
</dbReference>
<dbReference type="Proteomes" id="UP001442364">
    <property type="component" value="Unassembled WGS sequence"/>
</dbReference>
<feature type="transmembrane region" description="Helical" evidence="1">
    <location>
        <begin position="12"/>
        <end position="31"/>
    </location>
</feature>
<dbReference type="Gene3D" id="2.70.70.10">
    <property type="entry name" value="Glucose Permease (Domain IIA)"/>
    <property type="match status" value="1"/>
</dbReference>
<dbReference type="Pfam" id="PF01551">
    <property type="entry name" value="Peptidase_M23"/>
    <property type="match status" value="1"/>
</dbReference>
<evidence type="ECO:0000313" key="4">
    <source>
        <dbReference type="Proteomes" id="UP001442364"/>
    </source>
</evidence>
<dbReference type="InterPro" id="IPR050570">
    <property type="entry name" value="Cell_wall_metabolism_enzyme"/>
</dbReference>
<feature type="domain" description="M23ase beta-sheet core" evidence="2">
    <location>
        <begin position="162"/>
        <end position="266"/>
    </location>
</feature>
<dbReference type="EMBL" id="JBBMER010000001">
    <property type="protein sequence ID" value="MEQ2378615.1"/>
    <property type="molecule type" value="Genomic_DNA"/>
</dbReference>
<name>A0ABV1BS74_9FIRM</name>
<keyword evidence="1" id="KW-0812">Transmembrane</keyword>
<dbReference type="SUPFAM" id="SSF51261">
    <property type="entry name" value="Duplicated hybrid motif"/>
    <property type="match status" value="1"/>
</dbReference>
<dbReference type="CDD" id="cd12797">
    <property type="entry name" value="M23_peptidase"/>
    <property type="match status" value="1"/>
</dbReference>
<organism evidence="3 4">
    <name type="scientific">[Lactobacillus] rogosae</name>
    <dbReference type="NCBI Taxonomy" id="706562"/>
    <lineage>
        <taxon>Bacteria</taxon>
        <taxon>Bacillati</taxon>
        <taxon>Bacillota</taxon>
        <taxon>Clostridia</taxon>
        <taxon>Lachnospirales</taxon>
        <taxon>Lachnospiraceae</taxon>
        <taxon>Lachnospira</taxon>
    </lineage>
</organism>
<dbReference type="InterPro" id="IPR016047">
    <property type="entry name" value="M23ase_b-sheet_dom"/>
</dbReference>
<dbReference type="PANTHER" id="PTHR21666">
    <property type="entry name" value="PEPTIDASE-RELATED"/>
    <property type="match status" value="1"/>
</dbReference>
<keyword evidence="3" id="KW-0378">Hydrolase</keyword>
<evidence type="ECO:0000313" key="3">
    <source>
        <dbReference type="EMBL" id="MEQ2378615.1"/>
    </source>
</evidence>